<feature type="compositionally biased region" description="Basic and acidic residues" evidence="6">
    <location>
        <begin position="83"/>
        <end position="102"/>
    </location>
</feature>
<dbReference type="STRING" id="225324.SAMN02745126_02984"/>
<dbReference type="InterPro" id="IPR011697">
    <property type="entry name" value="Peptidase_C26"/>
</dbReference>
<dbReference type="PANTHER" id="PTHR43235:SF1">
    <property type="entry name" value="GLUTAMINE AMIDOTRANSFERASE PB2B2.05-RELATED"/>
    <property type="match status" value="1"/>
</dbReference>
<evidence type="ECO:0000313" key="7">
    <source>
        <dbReference type="EMBL" id="SJZ94373.1"/>
    </source>
</evidence>
<keyword evidence="8" id="KW-1185">Reference proteome</keyword>
<dbReference type="GO" id="GO:0016740">
    <property type="term" value="F:transferase activity"/>
    <property type="evidence" value="ECO:0007669"/>
    <property type="project" value="UniProtKB-KW"/>
</dbReference>
<dbReference type="FunFam" id="3.40.50.880:FF:000030">
    <property type="entry name" value="Gamma-glutamyl-gamma-aminobutyrate hydrolase PuuD"/>
    <property type="match status" value="1"/>
</dbReference>
<dbReference type="InterPro" id="IPR029062">
    <property type="entry name" value="Class_I_gatase-like"/>
</dbReference>
<name>A0A1T4PS46_9HYPH</name>
<evidence type="ECO:0000313" key="8">
    <source>
        <dbReference type="Proteomes" id="UP000190092"/>
    </source>
</evidence>
<dbReference type="GO" id="GO:0005829">
    <property type="term" value="C:cytosol"/>
    <property type="evidence" value="ECO:0007669"/>
    <property type="project" value="TreeGrafter"/>
</dbReference>
<dbReference type="Gene3D" id="3.40.50.880">
    <property type="match status" value="1"/>
</dbReference>
<dbReference type="InterPro" id="IPR044668">
    <property type="entry name" value="PuuD-like"/>
</dbReference>
<comment type="function">
    <text evidence="3">Involved in the breakdown of putrescine via hydrolysis of the gamma-glutamyl linkage of gamma-glutamyl-gamma-aminobutyrate.</text>
</comment>
<feature type="region of interest" description="Disordered" evidence="6">
    <location>
        <begin position="78"/>
        <end position="102"/>
    </location>
</feature>
<evidence type="ECO:0000256" key="3">
    <source>
        <dbReference type="ARBA" id="ARBA00055068"/>
    </source>
</evidence>
<comment type="pathway">
    <text evidence="4">Amine and polyamine degradation; putrescine degradation; 4-aminobutanoate from putrescine: step 4/4.</text>
</comment>
<comment type="catalytic activity">
    <reaction evidence="2">
        <text>4-(gamma-L-glutamylamino)butanoate + H2O = 4-aminobutanoate + L-glutamate</text>
        <dbReference type="Rhea" id="RHEA:19737"/>
        <dbReference type="ChEBI" id="CHEBI:15377"/>
        <dbReference type="ChEBI" id="CHEBI:29985"/>
        <dbReference type="ChEBI" id="CHEBI:58800"/>
        <dbReference type="ChEBI" id="CHEBI:59888"/>
        <dbReference type="EC" id="3.5.1.94"/>
    </reaction>
</comment>
<dbReference type="EMBL" id="FUWJ01000002">
    <property type="protein sequence ID" value="SJZ94373.1"/>
    <property type="molecule type" value="Genomic_DNA"/>
</dbReference>
<evidence type="ECO:0000256" key="5">
    <source>
        <dbReference type="ARBA" id="ARBA00066788"/>
    </source>
</evidence>
<dbReference type="OrthoDB" id="9813383at2"/>
<evidence type="ECO:0000256" key="4">
    <source>
        <dbReference type="ARBA" id="ARBA00060634"/>
    </source>
</evidence>
<reference evidence="8" key="1">
    <citation type="submission" date="2017-02" db="EMBL/GenBank/DDBJ databases">
        <authorList>
            <person name="Varghese N."/>
            <person name="Submissions S."/>
        </authorList>
    </citation>
    <scope>NUCLEOTIDE SEQUENCE [LARGE SCALE GENOMIC DNA]</scope>
    <source>
        <strain evidence="8">ATCC 27094</strain>
    </source>
</reference>
<dbReference type="PROSITE" id="PS51273">
    <property type="entry name" value="GATASE_TYPE_1"/>
    <property type="match status" value="1"/>
</dbReference>
<dbReference type="GO" id="GO:0033969">
    <property type="term" value="F:gamma-glutamyl-gamma-aminobutyrate hydrolase activity"/>
    <property type="evidence" value="ECO:0007669"/>
    <property type="project" value="UniProtKB-EC"/>
</dbReference>
<dbReference type="PANTHER" id="PTHR43235">
    <property type="entry name" value="GLUTAMINE AMIDOTRANSFERASE PB2B2.05-RELATED"/>
    <property type="match status" value="1"/>
</dbReference>
<dbReference type="SUPFAM" id="SSF52317">
    <property type="entry name" value="Class I glutamine amidotransferase-like"/>
    <property type="match status" value="1"/>
</dbReference>
<comment type="similarity">
    <text evidence="1">Belongs to the peptidase C26 family.</text>
</comment>
<gene>
    <name evidence="7" type="ORF">SAMN02745126_02984</name>
</gene>
<dbReference type="RefSeq" id="WP_085934615.1">
    <property type="nucleotide sequence ID" value="NZ_FUWJ01000002.1"/>
</dbReference>
<keyword evidence="7" id="KW-0315">Glutamine amidotransferase</keyword>
<keyword evidence="7" id="KW-0808">Transferase</keyword>
<dbReference type="EC" id="3.5.1.94" evidence="5"/>
<evidence type="ECO:0000256" key="2">
    <source>
        <dbReference type="ARBA" id="ARBA00052718"/>
    </source>
</evidence>
<proteinExistence type="inferred from homology"/>
<dbReference type="GO" id="GO:0006598">
    <property type="term" value="P:polyamine catabolic process"/>
    <property type="evidence" value="ECO:0007669"/>
    <property type="project" value="TreeGrafter"/>
</dbReference>
<accession>A0A1T4PS46</accession>
<sequence length="271" mass="29406">MTLSSLRPLIGVTACLKENGRGGWHHAVGDKYVQAAIRAAGGLPILIPAFGREFEDQAMTEALDRLLDTLDGILLTGSPSNVEPHHYGGEPSRDGTAHDPARDATTLPLIRHAVDHAVPVFAICRGLQEVNVALGGTLHQLVHEVEGRRDHRSPRSPDMDVNYAPAHEIEILEGGLLHRLLGEKRVRVNSLHAQGVDQLAPRARLEAVADDGQVEAFTVPDAPGFLLALQWHPEHRALENPVSMKLFDAFADACRQRAAARLSEPLRAAAE</sequence>
<dbReference type="CDD" id="cd01745">
    <property type="entry name" value="GATase1_2"/>
    <property type="match status" value="1"/>
</dbReference>
<organism evidence="7 8">
    <name type="scientific">Enhydrobacter aerosaccus</name>
    <dbReference type="NCBI Taxonomy" id="225324"/>
    <lineage>
        <taxon>Bacteria</taxon>
        <taxon>Pseudomonadati</taxon>
        <taxon>Pseudomonadota</taxon>
        <taxon>Alphaproteobacteria</taxon>
        <taxon>Hyphomicrobiales</taxon>
        <taxon>Enhydrobacter</taxon>
    </lineage>
</organism>
<dbReference type="AlphaFoldDB" id="A0A1T4PS46"/>
<dbReference type="Pfam" id="PF07722">
    <property type="entry name" value="Peptidase_C26"/>
    <property type="match status" value="1"/>
</dbReference>
<evidence type="ECO:0000256" key="1">
    <source>
        <dbReference type="ARBA" id="ARBA00011083"/>
    </source>
</evidence>
<dbReference type="Proteomes" id="UP000190092">
    <property type="component" value="Unassembled WGS sequence"/>
</dbReference>
<evidence type="ECO:0000256" key="6">
    <source>
        <dbReference type="SAM" id="MobiDB-lite"/>
    </source>
</evidence>
<protein>
    <recommendedName>
        <fullName evidence="5">gamma-glutamyl-gamma-aminobutyrate hydrolase</fullName>
        <ecNumber evidence="5">3.5.1.94</ecNumber>
    </recommendedName>
</protein>